<reference evidence="1" key="1">
    <citation type="submission" date="2022-03" db="EMBL/GenBank/DDBJ databases">
        <title>Genome Encyclopedia of Bacteria and Archaea VI: Functional Genomics of Type Strains.</title>
        <authorList>
            <person name="Whitman W."/>
        </authorList>
    </citation>
    <scope>NUCLEOTIDE SEQUENCE</scope>
    <source>
        <strain evidence="1">HSC-15S17</strain>
    </source>
</reference>
<organism evidence="1 2">
    <name type="scientific">Duganella violaceipulchra</name>
    <dbReference type="NCBI Taxonomy" id="2849652"/>
    <lineage>
        <taxon>Bacteria</taxon>
        <taxon>Pseudomonadati</taxon>
        <taxon>Pseudomonadota</taxon>
        <taxon>Betaproteobacteria</taxon>
        <taxon>Burkholderiales</taxon>
        <taxon>Oxalobacteraceae</taxon>
        <taxon>Telluria group</taxon>
        <taxon>Duganella</taxon>
    </lineage>
</organism>
<name>A0ABT1GE01_9BURK</name>
<sequence>MGDAVEGLPSGLVMASSPVIPRTWETLFSHAMTLIGEIAKHGRVDPFWTMGGGTVLMLRYSHRYSKDIDIFVPDPQSLGFVTPRLSDVAESITTDYVEDASYVKLFLPEGEIDFVAAPNLTTPGFEMQTILGHEVRVESSIEIIAKKMWHRGDRITGRDIFDFVLIVEREPEVLMSAHEFMTRHVTAIFQQLDERHAQLKQQFDAIDALNFHPSFEQACCSLKGSLKGSLIAMVDTQAQKDTALRHGQPQK</sequence>
<dbReference type="InterPro" id="IPR014942">
    <property type="entry name" value="AbiEii"/>
</dbReference>
<accession>A0ABT1GE01</accession>
<dbReference type="EMBL" id="JALJZU010000001">
    <property type="protein sequence ID" value="MCP2007192.1"/>
    <property type="molecule type" value="Genomic_DNA"/>
</dbReference>
<keyword evidence="2" id="KW-1185">Reference proteome</keyword>
<evidence type="ECO:0000313" key="1">
    <source>
        <dbReference type="EMBL" id="MCP2007192.1"/>
    </source>
</evidence>
<gene>
    <name evidence="1" type="ORF">L1274_000880</name>
</gene>
<dbReference type="RefSeq" id="WP_229224787.1">
    <property type="nucleotide sequence ID" value="NZ_JAHTGR010000006.1"/>
</dbReference>
<protein>
    <recommendedName>
        <fullName evidence="3">Nucleotidyl transferase AbiEii/AbiGii toxin family protein</fullName>
    </recommendedName>
</protein>
<evidence type="ECO:0008006" key="3">
    <source>
        <dbReference type="Google" id="ProtNLM"/>
    </source>
</evidence>
<evidence type="ECO:0000313" key="2">
    <source>
        <dbReference type="Proteomes" id="UP001162889"/>
    </source>
</evidence>
<proteinExistence type="predicted"/>
<comment type="caution">
    <text evidence="1">The sequence shown here is derived from an EMBL/GenBank/DDBJ whole genome shotgun (WGS) entry which is preliminary data.</text>
</comment>
<dbReference type="Proteomes" id="UP001162889">
    <property type="component" value="Unassembled WGS sequence"/>
</dbReference>
<dbReference type="Pfam" id="PF08843">
    <property type="entry name" value="AbiEii"/>
    <property type="match status" value="1"/>
</dbReference>